<accession>A0A6A6UIK9</accession>
<reference evidence="2" key="1">
    <citation type="journal article" date="2020" name="Stud. Mycol.">
        <title>101 Dothideomycetes genomes: a test case for predicting lifestyles and emergence of pathogens.</title>
        <authorList>
            <person name="Haridas S."/>
            <person name="Albert R."/>
            <person name="Binder M."/>
            <person name="Bloem J."/>
            <person name="Labutti K."/>
            <person name="Salamov A."/>
            <person name="Andreopoulos B."/>
            <person name="Baker S."/>
            <person name="Barry K."/>
            <person name="Bills G."/>
            <person name="Bluhm B."/>
            <person name="Cannon C."/>
            <person name="Castanera R."/>
            <person name="Culley D."/>
            <person name="Daum C."/>
            <person name="Ezra D."/>
            <person name="Gonzalez J."/>
            <person name="Henrissat B."/>
            <person name="Kuo A."/>
            <person name="Liang C."/>
            <person name="Lipzen A."/>
            <person name="Lutzoni F."/>
            <person name="Magnuson J."/>
            <person name="Mondo S."/>
            <person name="Nolan M."/>
            <person name="Ohm R."/>
            <person name="Pangilinan J."/>
            <person name="Park H.-J."/>
            <person name="Ramirez L."/>
            <person name="Alfaro M."/>
            <person name="Sun H."/>
            <person name="Tritt A."/>
            <person name="Yoshinaga Y."/>
            <person name="Zwiers L.-H."/>
            <person name="Turgeon B."/>
            <person name="Goodwin S."/>
            <person name="Spatafora J."/>
            <person name="Crous P."/>
            <person name="Grigoriev I."/>
        </authorList>
    </citation>
    <scope>NUCLEOTIDE SEQUENCE</scope>
    <source>
        <strain evidence="2">CBS 115976</strain>
    </source>
</reference>
<proteinExistence type="predicted"/>
<dbReference type="OrthoDB" id="3440316at2759"/>
<keyword evidence="1" id="KW-0732">Signal</keyword>
<gene>
    <name evidence="2" type="ORF">BT63DRAFT_452136</name>
</gene>
<feature type="chain" id="PRO_5025539259" evidence="1">
    <location>
        <begin position="18"/>
        <end position="264"/>
    </location>
</feature>
<feature type="signal peptide" evidence="1">
    <location>
        <begin position="1"/>
        <end position="17"/>
    </location>
</feature>
<organism evidence="2 3">
    <name type="scientific">Microthyrium microscopicum</name>
    <dbReference type="NCBI Taxonomy" id="703497"/>
    <lineage>
        <taxon>Eukaryota</taxon>
        <taxon>Fungi</taxon>
        <taxon>Dikarya</taxon>
        <taxon>Ascomycota</taxon>
        <taxon>Pezizomycotina</taxon>
        <taxon>Dothideomycetes</taxon>
        <taxon>Dothideomycetes incertae sedis</taxon>
        <taxon>Microthyriales</taxon>
        <taxon>Microthyriaceae</taxon>
        <taxon>Microthyrium</taxon>
    </lineage>
</organism>
<dbReference type="EMBL" id="MU004232">
    <property type="protein sequence ID" value="KAF2671630.1"/>
    <property type="molecule type" value="Genomic_DNA"/>
</dbReference>
<sequence>MTSFISSAVLLLQVVSAFPSASLNNTLELRAEIDARRNEILQSRAKNLQRRDNNLQRRGEIGATGIDAIAQWIFGIINNRPDPICVNQGWWFQPGGGPSIYYHVNEQSLSMTPFEICYMQGNQVFTSADAEIVGCLADLHSRQQSHCISVKGSVCDNGYIAKGGRVQNMYLNNQAKTLSQDAVISYYHAVYDMVGTEFKYDVGTATAGSRFPDGQLVLNKPSAPAGPSALQWGEGVNMTAKCNTFGRGIRKGNQLTHYQTKEFE</sequence>
<name>A0A6A6UIK9_9PEZI</name>
<dbReference type="AlphaFoldDB" id="A0A6A6UIK9"/>
<evidence type="ECO:0000313" key="2">
    <source>
        <dbReference type="EMBL" id="KAF2671630.1"/>
    </source>
</evidence>
<dbReference type="Proteomes" id="UP000799302">
    <property type="component" value="Unassembled WGS sequence"/>
</dbReference>
<evidence type="ECO:0000313" key="3">
    <source>
        <dbReference type="Proteomes" id="UP000799302"/>
    </source>
</evidence>
<evidence type="ECO:0000256" key="1">
    <source>
        <dbReference type="SAM" id="SignalP"/>
    </source>
</evidence>
<keyword evidence="3" id="KW-1185">Reference proteome</keyword>
<protein>
    <submittedName>
        <fullName evidence="2">Uncharacterized protein</fullName>
    </submittedName>
</protein>